<keyword evidence="1" id="KW-0472">Membrane</keyword>
<reference evidence="3" key="1">
    <citation type="submission" date="2021-01" db="EMBL/GenBank/DDBJ databases">
        <authorList>
            <person name="Corre E."/>
            <person name="Pelletier E."/>
            <person name="Niang G."/>
            <person name="Scheremetjew M."/>
            <person name="Finn R."/>
            <person name="Kale V."/>
            <person name="Holt S."/>
            <person name="Cochrane G."/>
            <person name="Meng A."/>
            <person name="Brown T."/>
            <person name="Cohen L."/>
        </authorList>
    </citation>
    <scope>NUCLEOTIDE SEQUENCE</scope>
    <source>
        <strain evidence="3">GSO104</strain>
    </source>
</reference>
<proteinExistence type="predicted"/>
<dbReference type="AlphaFoldDB" id="A0A6S9A824"/>
<evidence type="ECO:0000313" key="3">
    <source>
        <dbReference type="EMBL" id="CAE4663490.1"/>
    </source>
</evidence>
<accession>A0A6S9A824</accession>
<name>A0A6S9A824_9STRA</name>
<keyword evidence="2" id="KW-0732">Signal</keyword>
<feature type="transmembrane region" description="Helical" evidence="1">
    <location>
        <begin position="139"/>
        <end position="158"/>
    </location>
</feature>
<keyword evidence="1" id="KW-1133">Transmembrane helix</keyword>
<evidence type="ECO:0000256" key="1">
    <source>
        <dbReference type="SAM" id="Phobius"/>
    </source>
</evidence>
<sequence length="172" mass="19281">MSLSIFTVYLLALTTMACAFQLSPSPMATPVREFPFTSSPMAFSIKASTFEHSWRLGAKTDNDEDFESEVDWDAEWKKVVENKNQPASRPGKDFYKSETEIKVIQATNKAVEGAQQQIKKVQKKVVIQTPTIRSLQGDWKFWIAILAILSVGTSLIAASGQTQVYTNDSFYI</sequence>
<keyword evidence="1" id="KW-0812">Transmembrane</keyword>
<evidence type="ECO:0000256" key="2">
    <source>
        <dbReference type="SAM" id="SignalP"/>
    </source>
</evidence>
<organism evidence="3">
    <name type="scientific">Ditylum brightwellii</name>
    <dbReference type="NCBI Taxonomy" id="49249"/>
    <lineage>
        <taxon>Eukaryota</taxon>
        <taxon>Sar</taxon>
        <taxon>Stramenopiles</taxon>
        <taxon>Ochrophyta</taxon>
        <taxon>Bacillariophyta</taxon>
        <taxon>Mediophyceae</taxon>
        <taxon>Lithodesmiophycidae</taxon>
        <taxon>Lithodesmiales</taxon>
        <taxon>Lithodesmiaceae</taxon>
        <taxon>Ditylum</taxon>
    </lineage>
</organism>
<feature type="chain" id="PRO_5030159519" evidence="2">
    <location>
        <begin position="20"/>
        <end position="172"/>
    </location>
</feature>
<feature type="signal peptide" evidence="2">
    <location>
        <begin position="1"/>
        <end position="19"/>
    </location>
</feature>
<protein>
    <submittedName>
        <fullName evidence="3">Uncharacterized protein</fullName>
    </submittedName>
</protein>
<gene>
    <name evidence="3" type="ORF">DBRI00130_LOCUS41983</name>
</gene>
<dbReference type="EMBL" id="HBNS01058371">
    <property type="protein sequence ID" value="CAE4663490.1"/>
    <property type="molecule type" value="Transcribed_RNA"/>
</dbReference>